<evidence type="ECO:0000313" key="2">
    <source>
        <dbReference type="EMBL" id="API58315.1"/>
    </source>
</evidence>
<name>A0A1L3ZRR8_9SPHN</name>
<proteinExistence type="predicted"/>
<dbReference type="Proteomes" id="UP000182063">
    <property type="component" value="Chromosome"/>
</dbReference>
<dbReference type="EMBL" id="CP018221">
    <property type="protein sequence ID" value="API58315.1"/>
    <property type="molecule type" value="Genomic_DNA"/>
</dbReference>
<protein>
    <submittedName>
        <fullName evidence="2">Uncharacterized protein</fullName>
    </submittedName>
</protein>
<organism evidence="2 3">
    <name type="scientific">Tardibacter chloracetimidivorans</name>
    <dbReference type="NCBI Taxonomy" id="1921510"/>
    <lineage>
        <taxon>Bacteria</taxon>
        <taxon>Pseudomonadati</taxon>
        <taxon>Pseudomonadota</taxon>
        <taxon>Alphaproteobacteria</taxon>
        <taxon>Sphingomonadales</taxon>
        <taxon>Sphingomonadaceae</taxon>
        <taxon>Tardibacter</taxon>
    </lineage>
</organism>
<gene>
    <name evidence="2" type="ORF">BSL82_02495</name>
</gene>
<dbReference type="STRING" id="1921510.BSL82_02495"/>
<keyword evidence="3" id="KW-1185">Reference proteome</keyword>
<accession>A0A1L3ZRR8</accession>
<evidence type="ECO:0000313" key="3">
    <source>
        <dbReference type="Proteomes" id="UP000182063"/>
    </source>
</evidence>
<reference evidence="3" key="1">
    <citation type="submission" date="2016-11" db="EMBL/GenBank/DDBJ databases">
        <title>Complete Genome Sequence of alachlor-degrading Sphingomonas sp. strain JJ-A5.</title>
        <authorList>
            <person name="Lee H."/>
            <person name="Ka J.-O."/>
        </authorList>
    </citation>
    <scope>NUCLEOTIDE SEQUENCE [LARGE SCALE GENOMIC DNA]</scope>
    <source>
        <strain evidence="3">JJ-A5</strain>
    </source>
</reference>
<sequence length="171" mass="18911">METFSTDQWIILLLVLLLGWLLGLLTRSGAKWRHAYHDEEGRRKAAEARAAEAEARLHEIEKRRPPAAPARPAKTATGRKAASASAIANGGTEGRDDLSLIRGVGASGEARLHEVGIFSYHQIAELSARDEADLESRLGAPAGTIEREEWREQARMLAHGDHEDHRSRFHP</sequence>
<dbReference type="OrthoDB" id="7471037at2"/>
<dbReference type="AlphaFoldDB" id="A0A1L3ZRR8"/>
<dbReference type="RefSeq" id="WP_072595888.1">
    <property type="nucleotide sequence ID" value="NZ_CP018221.1"/>
</dbReference>
<feature type="region of interest" description="Disordered" evidence="1">
    <location>
        <begin position="60"/>
        <end position="94"/>
    </location>
</feature>
<dbReference type="KEGG" id="sphj:BSL82_02495"/>
<evidence type="ECO:0000256" key="1">
    <source>
        <dbReference type="SAM" id="MobiDB-lite"/>
    </source>
</evidence>